<comment type="caution">
    <text evidence="2">The sequence shown here is derived from an EMBL/GenBank/DDBJ whole genome shotgun (WGS) entry which is preliminary data.</text>
</comment>
<dbReference type="Proteomes" id="UP000837803">
    <property type="component" value="Unassembled WGS sequence"/>
</dbReference>
<keyword evidence="3" id="KW-1185">Reference proteome</keyword>
<dbReference type="RefSeq" id="WP_238751775.1">
    <property type="nucleotide sequence ID" value="NZ_CAKLPZ010000003.1"/>
</dbReference>
<reference evidence="2" key="1">
    <citation type="submission" date="2021-12" db="EMBL/GenBank/DDBJ databases">
        <authorList>
            <person name="Rodrigo-Torres L."/>
            <person name="Arahal R. D."/>
            <person name="Lucena T."/>
        </authorList>
    </citation>
    <scope>NUCLEOTIDE SEQUENCE</scope>
    <source>
        <strain evidence="2">CECT 8419</strain>
    </source>
</reference>
<feature type="chain" id="PRO_5046648710" evidence="1">
    <location>
        <begin position="19"/>
        <end position="285"/>
    </location>
</feature>
<proteinExistence type="predicted"/>
<sequence length="285" mass="32036">MKLYLTTFLLLATLTLSARITTVTHLDRPHFRITTRTATYLYDIAGGGFSSIIDRLGNDWVAHQREPWDQYPASAASSYRGVPNFVFRSADNGAGHPGWDQCQSRIVGRNKIHTISTSGKWAWTVTFYPNCARFDVVESDPEHPYWFLYEGPAGGSYQPETTYWATDVSDPSYQLYDHYRGGVYEGLHRYMFFGENQSPYSLFMLQKEVDEQVDHISYLGNAEVGAAESPDGMVVAGLGRGPDSTPLLTGPNTFLIGLLPYNLSDPIQLLKARSRLTKIASRRTR</sequence>
<accession>A0ABN8F8L1</accession>
<keyword evidence="1" id="KW-0732">Signal</keyword>
<feature type="signal peptide" evidence="1">
    <location>
        <begin position="1"/>
        <end position="18"/>
    </location>
</feature>
<evidence type="ECO:0000313" key="2">
    <source>
        <dbReference type="EMBL" id="CAH1001917.1"/>
    </source>
</evidence>
<protein>
    <submittedName>
        <fullName evidence="2">Uncharacterized protein</fullName>
    </submittedName>
</protein>
<gene>
    <name evidence="2" type="ORF">LEM8419_02831</name>
</gene>
<dbReference type="EMBL" id="CAKLPZ010000003">
    <property type="protein sequence ID" value="CAH1001917.1"/>
    <property type="molecule type" value="Genomic_DNA"/>
</dbReference>
<evidence type="ECO:0000256" key="1">
    <source>
        <dbReference type="SAM" id="SignalP"/>
    </source>
</evidence>
<organism evidence="2 3">
    <name type="scientific">Neolewinella maritima</name>
    <dbReference type="NCBI Taxonomy" id="1383882"/>
    <lineage>
        <taxon>Bacteria</taxon>
        <taxon>Pseudomonadati</taxon>
        <taxon>Bacteroidota</taxon>
        <taxon>Saprospiria</taxon>
        <taxon>Saprospirales</taxon>
        <taxon>Lewinellaceae</taxon>
        <taxon>Neolewinella</taxon>
    </lineage>
</organism>
<evidence type="ECO:0000313" key="3">
    <source>
        <dbReference type="Proteomes" id="UP000837803"/>
    </source>
</evidence>
<name>A0ABN8F8L1_9BACT</name>